<reference evidence="2 3" key="1">
    <citation type="submission" date="2020-04" db="EMBL/GenBank/DDBJ databases">
        <authorList>
            <person name="Laetsch R D."/>
            <person name="Stevens L."/>
            <person name="Kumar S."/>
            <person name="Blaxter L. M."/>
        </authorList>
    </citation>
    <scope>NUCLEOTIDE SEQUENCE [LARGE SCALE GENOMIC DNA]</scope>
</reference>
<dbReference type="AlphaFoldDB" id="A0A8S1EZC8"/>
<keyword evidence="3" id="KW-1185">Reference proteome</keyword>
<sequence length="115" mass="12446">MGVELSLDPPVCPIQANGGVSKHKMINHTDKNLAFKVKSSNNSNYSVNQIMGVIKVCETFELVITRKPGKPQKDKLVIQYAGVEESVTDPKEAFATGEPKGLFTGETIIKLSAAE</sequence>
<feature type="domain" description="MSP" evidence="1">
    <location>
        <begin position="1"/>
        <end position="115"/>
    </location>
</feature>
<protein>
    <recommendedName>
        <fullName evidence="1">MSP domain-containing protein</fullName>
    </recommendedName>
</protein>
<name>A0A8S1EZC8_9PELO</name>
<evidence type="ECO:0000259" key="1">
    <source>
        <dbReference type="PROSITE" id="PS50202"/>
    </source>
</evidence>
<organism evidence="2 3">
    <name type="scientific">Caenorhabditis bovis</name>
    <dbReference type="NCBI Taxonomy" id="2654633"/>
    <lineage>
        <taxon>Eukaryota</taxon>
        <taxon>Metazoa</taxon>
        <taxon>Ecdysozoa</taxon>
        <taxon>Nematoda</taxon>
        <taxon>Chromadorea</taxon>
        <taxon>Rhabditida</taxon>
        <taxon>Rhabditina</taxon>
        <taxon>Rhabditomorpha</taxon>
        <taxon>Rhabditoidea</taxon>
        <taxon>Rhabditidae</taxon>
        <taxon>Peloderinae</taxon>
        <taxon>Caenorhabditis</taxon>
    </lineage>
</organism>
<comment type="caution">
    <text evidence="2">The sequence shown here is derived from an EMBL/GenBank/DDBJ whole genome shotgun (WGS) entry which is preliminary data.</text>
</comment>
<dbReference type="Gene3D" id="2.60.40.10">
    <property type="entry name" value="Immunoglobulins"/>
    <property type="match status" value="1"/>
</dbReference>
<dbReference type="InterPro" id="IPR008962">
    <property type="entry name" value="PapD-like_sf"/>
</dbReference>
<dbReference type="PANTHER" id="PTHR22947:SF40">
    <property type="entry name" value="MSP DOMAIN-CONTAINING PROTEIN"/>
    <property type="match status" value="1"/>
</dbReference>
<accession>A0A8S1EZC8</accession>
<proteinExistence type="predicted"/>
<dbReference type="SUPFAM" id="SSF49354">
    <property type="entry name" value="PapD-like"/>
    <property type="match status" value="1"/>
</dbReference>
<evidence type="ECO:0000313" key="2">
    <source>
        <dbReference type="EMBL" id="CAB3405453.1"/>
    </source>
</evidence>
<dbReference type="EMBL" id="CADEPM010000004">
    <property type="protein sequence ID" value="CAB3405453.1"/>
    <property type="molecule type" value="Genomic_DNA"/>
</dbReference>
<dbReference type="Pfam" id="PF00635">
    <property type="entry name" value="Motile_Sperm"/>
    <property type="match status" value="1"/>
</dbReference>
<dbReference type="OrthoDB" id="5793629at2759"/>
<dbReference type="InterPro" id="IPR000535">
    <property type="entry name" value="MSP_dom"/>
</dbReference>
<dbReference type="Proteomes" id="UP000494206">
    <property type="component" value="Unassembled WGS sequence"/>
</dbReference>
<gene>
    <name evidence="2" type="ORF">CBOVIS_LOCUS7650</name>
</gene>
<dbReference type="PANTHER" id="PTHR22947">
    <property type="entry name" value="MAJOR SPERM PROTEIN"/>
    <property type="match status" value="1"/>
</dbReference>
<dbReference type="PROSITE" id="PS50202">
    <property type="entry name" value="MSP"/>
    <property type="match status" value="1"/>
</dbReference>
<dbReference type="InterPro" id="IPR051774">
    <property type="entry name" value="Sperm-specific_class_P"/>
</dbReference>
<dbReference type="InterPro" id="IPR013783">
    <property type="entry name" value="Ig-like_fold"/>
</dbReference>
<evidence type="ECO:0000313" key="3">
    <source>
        <dbReference type="Proteomes" id="UP000494206"/>
    </source>
</evidence>